<comment type="caution">
    <text evidence="2">The sequence shown here is derived from an EMBL/GenBank/DDBJ whole genome shotgun (WGS) entry which is preliminary data.</text>
</comment>
<feature type="compositionally biased region" description="Polar residues" evidence="1">
    <location>
        <begin position="12"/>
        <end position="28"/>
    </location>
</feature>
<feature type="compositionally biased region" description="Polar residues" evidence="1">
    <location>
        <begin position="103"/>
        <end position="117"/>
    </location>
</feature>
<proteinExistence type="predicted"/>
<evidence type="ECO:0000313" key="2">
    <source>
        <dbReference type="EMBL" id="KAF0924552.1"/>
    </source>
</evidence>
<dbReference type="AlphaFoldDB" id="A0A6G1EJG7"/>
<name>A0A6G1EJG7_9ORYZ</name>
<sequence length="117" mass="12270">MARDTVPCSSDGIRSQNETLNSTHSNGPDTADVSNHVIIHQPATPPATEHQRVSAASAASAAGAVLRRASTEPHTAAVKLSLQDISRTAPHARRPPELLTSPPRAQTWRNSSSGAHA</sequence>
<protein>
    <submittedName>
        <fullName evidence="2">Uncharacterized protein</fullName>
    </submittedName>
</protein>
<evidence type="ECO:0000256" key="1">
    <source>
        <dbReference type="SAM" id="MobiDB-lite"/>
    </source>
</evidence>
<accession>A0A6G1EJG7</accession>
<feature type="compositionally biased region" description="Low complexity" evidence="1">
    <location>
        <begin position="53"/>
        <end position="68"/>
    </location>
</feature>
<feature type="region of interest" description="Disordered" evidence="1">
    <location>
        <begin position="1"/>
        <end position="117"/>
    </location>
</feature>
<organism evidence="2 3">
    <name type="scientific">Oryza meyeriana var. granulata</name>
    <dbReference type="NCBI Taxonomy" id="110450"/>
    <lineage>
        <taxon>Eukaryota</taxon>
        <taxon>Viridiplantae</taxon>
        <taxon>Streptophyta</taxon>
        <taxon>Embryophyta</taxon>
        <taxon>Tracheophyta</taxon>
        <taxon>Spermatophyta</taxon>
        <taxon>Magnoliopsida</taxon>
        <taxon>Liliopsida</taxon>
        <taxon>Poales</taxon>
        <taxon>Poaceae</taxon>
        <taxon>BOP clade</taxon>
        <taxon>Oryzoideae</taxon>
        <taxon>Oryzeae</taxon>
        <taxon>Oryzinae</taxon>
        <taxon>Oryza</taxon>
        <taxon>Oryza meyeriana</taxon>
    </lineage>
</organism>
<keyword evidence="3" id="KW-1185">Reference proteome</keyword>
<gene>
    <name evidence="2" type="ORF">E2562_010191</name>
</gene>
<dbReference type="EMBL" id="SPHZ02000003">
    <property type="protein sequence ID" value="KAF0924552.1"/>
    <property type="molecule type" value="Genomic_DNA"/>
</dbReference>
<evidence type="ECO:0000313" key="3">
    <source>
        <dbReference type="Proteomes" id="UP000479710"/>
    </source>
</evidence>
<reference evidence="2 3" key="1">
    <citation type="submission" date="2019-11" db="EMBL/GenBank/DDBJ databases">
        <title>Whole genome sequence of Oryza granulata.</title>
        <authorList>
            <person name="Li W."/>
        </authorList>
    </citation>
    <scope>NUCLEOTIDE SEQUENCE [LARGE SCALE GENOMIC DNA]</scope>
    <source>
        <strain evidence="3">cv. Menghai</strain>
        <tissue evidence="2">Leaf</tissue>
    </source>
</reference>
<dbReference type="Proteomes" id="UP000479710">
    <property type="component" value="Unassembled WGS sequence"/>
</dbReference>